<reference evidence="10 11" key="1">
    <citation type="journal article" date="2010" name="Stand. Genomic Sci.">
        <title>Complete genome sequence of Vulcanisaeta distributa type strain (IC-017).</title>
        <authorList>
            <person name="Mavromatis K."/>
            <person name="Sikorski J."/>
            <person name="Pabst E."/>
            <person name="Teshima H."/>
            <person name="Lapidus A."/>
            <person name="Lucas S."/>
            <person name="Nolan M."/>
            <person name="Glavina Del Rio T."/>
            <person name="Cheng J.F."/>
            <person name="Bruce D."/>
            <person name="Goodwin L."/>
            <person name="Pitluck S."/>
            <person name="Liolios K."/>
            <person name="Ivanova N."/>
            <person name="Mikhailova N."/>
            <person name="Pati A."/>
            <person name="Chen A."/>
            <person name="Palaniappan K."/>
            <person name="Land M."/>
            <person name="Hauser L."/>
            <person name="Chang Y.J."/>
            <person name="Jeffries C.D."/>
            <person name="Rohde M."/>
            <person name="Spring S."/>
            <person name="Goker M."/>
            <person name="Wirth R."/>
            <person name="Woyke T."/>
            <person name="Bristow J."/>
            <person name="Eisen J.A."/>
            <person name="Markowitz V."/>
            <person name="Hugenholtz P."/>
            <person name="Klenk H.P."/>
            <person name="Kyrpides N.C."/>
        </authorList>
    </citation>
    <scope>NUCLEOTIDE SEQUENCE [LARGE SCALE GENOMIC DNA]</scope>
    <source>
        <strain evidence="11">DSM 14429 / JCM 11212 / NBRC 100878 / IC-017</strain>
    </source>
</reference>
<dbReference type="PIRSF" id="PIRSF016578">
    <property type="entry name" value="HsaA"/>
    <property type="match status" value="1"/>
</dbReference>
<dbReference type="HOGENOM" id="CLU_018204_0_2_2"/>
<dbReference type="FunFam" id="1.10.540.10:FF:000002">
    <property type="entry name" value="Acyl-CoA dehydrogenase FadE19"/>
    <property type="match status" value="1"/>
</dbReference>
<evidence type="ECO:0000259" key="8">
    <source>
        <dbReference type="Pfam" id="PF02770"/>
    </source>
</evidence>
<sequence>MPDPFLTDEHQLIRNSVKEFAERYIVPIARKMDLEDYYPRDLIRELGKQGFLTPSAPPEYGGPGIDLRGSVVVVEELSRYSPTLGFITEIVNDNIVYALLKYGSNKQKEEILPKIASGEWVASYALTEPCCGTDAAAIETRAERRGGEWVINGRKIWITQGAYADIYLLFARTGPKEARHRAITAFLVRRGDCVEVSKLEMMGMRGAGEAEVKFNDCVVGDDDVLGKINEGFKIAMVTLDLARIGISGVAVGLSQGVLDEALEWAKTRTAFGKPLIDWEWIQFQLADMKAKLEIGRTVTYKAAWLYDNKDPSFILYASIAKLYTAQMAVEIARDGVQILGGFGYSKESFSERAYRDAKVLEIAEGTNEAQRIVIHRILARGLPEVEL</sequence>
<evidence type="ECO:0000256" key="2">
    <source>
        <dbReference type="ARBA" id="ARBA00009347"/>
    </source>
</evidence>
<dbReference type="InterPro" id="IPR046373">
    <property type="entry name" value="Acyl-CoA_Oxase/DH_mid-dom_sf"/>
</dbReference>
<dbReference type="Gene3D" id="1.10.540.10">
    <property type="entry name" value="Acyl-CoA dehydrogenase/oxidase, N-terminal domain"/>
    <property type="match status" value="1"/>
</dbReference>
<keyword evidence="5 6" id="KW-0560">Oxidoreductase</keyword>
<evidence type="ECO:0000313" key="10">
    <source>
        <dbReference type="EMBL" id="ADN51011.1"/>
    </source>
</evidence>
<dbReference type="PROSITE" id="PS00073">
    <property type="entry name" value="ACYL_COA_DH_2"/>
    <property type="match status" value="1"/>
</dbReference>
<dbReference type="FunFam" id="2.40.110.10:FF:000002">
    <property type="entry name" value="Acyl-CoA dehydrogenase fadE12"/>
    <property type="match status" value="1"/>
</dbReference>
<dbReference type="FunFam" id="1.20.140.10:FF:000004">
    <property type="entry name" value="Acyl-CoA dehydrogenase FadE25"/>
    <property type="match status" value="1"/>
</dbReference>
<dbReference type="InterPro" id="IPR009100">
    <property type="entry name" value="AcylCoA_DH/oxidase_NM_dom_sf"/>
</dbReference>
<evidence type="ECO:0000256" key="3">
    <source>
        <dbReference type="ARBA" id="ARBA00022630"/>
    </source>
</evidence>
<dbReference type="SUPFAM" id="SSF56645">
    <property type="entry name" value="Acyl-CoA dehydrogenase NM domain-like"/>
    <property type="match status" value="1"/>
</dbReference>
<dbReference type="InterPro" id="IPR013786">
    <property type="entry name" value="AcylCoA_DH/ox_N"/>
</dbReference>
<evidence type="ECO:0000259" key="9">
    <source>
        <dbReference type="Pfam" id="PF02771"/>
    </source>
</evidence>
<dbReference type="Gene3D" id="2.40.110.10">
    <property type="entry name" value="Butyryl-CoA Dehydrogenase, subunit A, domain 2"/>
    <property type="match status" value="1"/>
</dbReference>
<dbReference type="SUPFAM" id="SSF47203">
    <property type="entry name" value="Acyl-CoA dehydrogenase C-terminal domain-like"/>
    <property type="match status" value="1"/>
</dbReference>
<dbReference type="InterPro" id="IPR009075">
    <property type="entry name" value="AcylCo_DH/oxidase_C"/>
</dbReference>
<proteinExistence type="inferred from homology"/>
<dbReference type="Proteomes" id="UP000006681">
    <property type="component" value="Chromosome"/>
</dbReference>
<evidence type="ECO:0000313" key="11">
    <source>
        <dbReference type="Proteomes" id="UP000006681"/>
    </source>
</evidence>
<dbReference type="AlphaFoldDB" id="E1QTU4"/>
<dbReference type="GeneID" id="9752572"/>
<dbReference type="PANTHER" id="PTHR43884">
    <property type="entry name" value="ACYL-COA DEHYDROGENASE"/>
    <property type="match status" value="1"/>
</dbReference>
<protein>
    <submittedName>
        <fullName evidence="10">Acyl-CoA dehydrogenase domain protein</fullName>
    </submittedName>
</protein>
<organism evidence="10 11">
    <name type="scientific">Vulcanisaeta distributa (strain DSM 14429 / JCM 11212 / NBRC 100878 / IC-017)</name>
    <dbReference type="NCBI Taxonomy" id="572478"/>
    <lineage>
        <taxon>Archaea</taxon>
        <taxon>Thermoproteota</taxon>
        <taxon>Thermoprotei</taxon>
        <taxon>Thermoproteales</taxon>
        <taxon>Thermoproteaceae</taxon>
        <taxon>Vulcanisaeta</taxon>
    </lineage>
</organism>
<dbReference type="PANTHER" id="PTHR43884:SF12">
    <property type="entry name" value="ISOVALERYL-COA DEHYDROGENASE, MITOCHONDRIAL-RELATED"/>
    <property type="match status" value="1"/>
</dbReference>
<keyword evidence="11" id="KW-1185">Reference proteome</keyword>
<feature type="domain" description="Acyl-CoA oxidase/dehydrogenase middle" evidence="8">
    <location>
        <begin position="124"/>
        <end position="217"/>
    </location>
</feature>
<dbReference type="GO" id="GO:0003995">
    <property type="term" value="F:acyl-CoA dehydrogenase activity"/>
    <property type="evidence" value="ECO:0007669"/>
    <property type="project" value="InterPro"/>
</dbReference>
<evidence type="ECO:0000256" key="4">
    <source>
        <dbReference type="ARBA" id="ARBA00022827"/>
    </source>
</evidence>
<dbReference type="EMBL" id="CP002100">
    <property type="protein sequence ID" value="ADN51011.1"/>
    <property type="molecule type" value="Genomic_DNA"/>
</dbReference>
<evidence type="ECO:0000259" key="7">
    <source>
        <dbReference type="Pfam" id="PF00441"/>
    </source>
</evidence>
<feature type="domain" description="Acyl-CoA dehydrogenase/oxidase C-terminal" evidence="7">
    <location>
        <begin position="229"/>
        <end position="377"/>
    </location>
</feature>
<dbReference type="GO" id="GO:0050660">
    <property type="term" value="F:flavin adenine dinucleotide binding"/>
    <property type="evidence" value="ECO:0007669"/>
    <property type="project" value="InterPro"/>
</dbReference>
<gene>
    <name evidence="10" type="ordered locus">Vdis_1633</name>
</gene>
<dbReference type="InterPro" id="IPR036250">
    <property type="entry name" value="AcylCo_DH-like_C"/>
</dbReference>
<keyword evidence="3 6" id="KW-0285">Flavoprotein</keyword>
<keyword evidence="4 6" id="KW-0274">FAD</keyword>
<dbReference type="Pfam" id="PF02771">
    <property type="entry name" value="Acyl-CoA_dh_N"/>
    <property type="match status" value="1"/>
</dbReference>
<dbReference type="eggNOG" id="arCOG01707">
    <property type="taxonomic scope" value="Archaea"/>
</dbReference>
<dbReference type="STRING" id="572478.Vdis_1633"/>
<evidence type="ECO:0000256" key="6">
    <source>
        <dbReference type="RuleBase" id="RU362125"/>
    </source>
</evidence>
<dbReference type="InterPro" id="IPR006091">
    <property type="entry name" value="Acyl-CoA_Oxase/DH_mid-dom"/>
</dbReference>
<dbReference type="RefSeq" id="WP_013336736.1">
    <property type="nucleotide sequence ID" value="NC_014537.1"/>
</dbReference>
<dbReference type="Pfam" id="PF02770">
    <property type="entry name" value="Acyl-CoA_dh_M"/>
    <property type="match status" value="1"/>
</dbReference>
<comment type="cofactor">
    <cofactor evidence="1 6">
        <name>FAD</name>
        <dbReference type="ChEBI" id="CHEBI:57692"/>
    </cofactor>
</comment>
<dbReference type="KEGG" id="vdi:Vdis_1633"/>
<name>E1QTU4_VULDI</name>
<dbReference type="InterPro" id="IPR037069">
    <property type="entry name" value="AcylCoA_DH/ox_N_sf"/>
</dbReference>
<comment type="similarity">
    <text evidence="2 6">Belongs to the acyl-CoA dehydrogenase family.</text>
</comment>
<dbReference type="OrthoDB" id="275197at2157"/>
<dbReference type="Pfam" id="PF00441">
    <property type="entry name" value="Acyl-CoA_dh_1"/>
    <property type="match status" value="1"/>
</dbReference>
<feature type="domain" description="Acyl-CoA dehydrogenase/oxidase N-terminal" evidence="9">
    <location>
        <begin position="7"/>
        <end position="119"/>
    </location>
</feature>
<dbReference type="Gene3D" id="1.20.140.10">
    <property type="entry name" value="Butyryl-CoA Dehydrogenase, subunit A, domain 3"/>
    <property type="match status" value="1"/>
</dbReference>
<dbReference type="InterPro" id="IPR006089">
    <property type="entry name" value="Acyl-CoA_DH_CS"/>
</dbReference>
<evidence type="ECO:0000256" key="5">
    <source>
        <dbReference type="ARBA" id="ARBA00023002"/>
    </source>
</evidence>
<accession>E1QTU4</accession>
<evidence type="ECO:0000256" key="1">
    <source>
        <dbReference type="ARBA" id="ARBA00001974"/>
    </source>
</evidence>
<reference evidence="11" key="2">
    <citation type="journal article" date="2010" name="Stand. Genomic Sci.">
        <title>Complete genome sequence of Vulcanisaeta distributa type strain (IC-017T).</title>
        <authorList>
            <person name="Mavromatis K."/>
            <person name="Sikorski J."/>
            <person name="Pabst E."/>
            <person name="Teshima H."/>
            <person name="Lapidus A."/>
            <person name="Lucas S."/>
            <person name="Nolan M."/>
            <person name="Glavina Del Rio T."/>
            <person name="Cheng J."/>
            <person name="Bruce D."/>
            <person name="Goodwin L."/>
            <person name="Pitluck S."/>
            <person name="Liolios K."/>
            <person name="Ivanova N."/>
            <person name="Mikhailova N."/>
            <person name="Pati A."/>
            <person name="Chen A."/>
            <person name="Palaniappan K."/>
            <person name="Land M."/>
            <person name="Hauser L."/>
            <person name="Chang Y."/>
            <person name="Jeffries C."/>
            <person name="Rohde M."/>
            <person name="Spring S."/>
            <person name="Goker M."/>
            <person name="Wirth R."/>
            <person name="Woyke T."/>
            <person name="Bristow J."/>
            <person name="Eisen J."/>
            <person name="Markowitz V."/>
            <person name="Hugenholtz P."/>
            <person name="Klenk H."/>
            <person name="Kyrpides N."/>
        </authorList>
    </citation>
    <scope>NUCLEOTIDE SEQUENCE [LARGE SCALE GENOMIC DNA]</scope>
    <source>
        <strain evidence="11">DSM 14429 / JCM 11212 / NBRC 100878 / IC-017</strain>
    </source>
</reference>